<keyword evidence="3" id="KW-0597">Phosphoprotein</keyword>
<feature type="compositionally biased region" description="Basic and acidic residues" evidence="7">
    <location>
        <begin position="766"/>
        <end position="776"/>
    </location>
</feature>
<feature type="compositionally biased region" description="Basic and acidic residues" evidence="7">
    <location>
        <begin position="1265"/>
        <end position="1284"/>
    </location>
</feature>
<evidence type="ECO:0000256" key="7">
    <source>
        <dbReference type="SAM" id="MobiDB-lite"/>
    </source>
</evidence>
<feature type="region of interest" description="Disordered" evidence="7">
    <location>
        <begin position="1247"/>
        <end position="1289"/>
    </location>
</feature>
<dbReference type="InterPro" id="IPR000008">
    <property type="entry name" value="C2_dom"/>
</dbReference>
<evidence type="ECO:0000256" key="6">
    <source>
        <dbReference type="SAM" id="Coils"/>
    </source>
</evidence>
<dbReference type="Pfam" id="PF09457">
    <property type="entry name" value="RBD-FIP"/>
    <property type="match status" value="1"/>
</dbReference>
<dbReference type="SMART" id="SM00239">
    <property type="entry name" value="C2"/>
    <property type="match status" value="1"/>
</dbReference>
<evidence type="ECO:0000256" key="1">
    <source>
        <dbReference type="ARBA" id="ARBA00004172"/>
    </source>
</evidence>
<name>A0ABD1IRT9_9TELE</name>
<keyword evidence="4" id="KW-0967">Endosome</keyword>
<accession>A0ABD1IRT9</accession>
<dbReference type="Pfam" id="PF00168">
    <property type="entry name" value="C2"/>
    <property type="match status" value="1"/>
</dbReference>
<dbReference type="PROSITE" id="PS51511">
    <property type="entry name" value="FIP_RBD"/>
    <property type="match status" value="1"/>
</dbReference>
<dbReference type="GO" id="GO:0015031">
    <property type="term" value="P:protein transport"/>
    <property type="evidence" value="ECO:0007669"/>
    <property type="project" value="UniProtKB-KW"/>
</dbReference>
<dbReference type="InterPro" id="IPR035892">
    <property type="entry name" value="C2_domain_sf"/>
</dbReference>
<evidence type="ECO:0000259" key="9">
    <source>
        <dbReference type="PROSITE" id="PS51511"/>
    </source>
</evidence>
<evidence type="ECO:0000259" key="8">
    <source>
        <dbReference type="PROSITE" id="PS50004"/>
    </source>
</evidence>
<evidence type="ECO:0000313" key="11">
    <source>
        <dbReference type="Proteomes" id="UP001591681"/>
    </source>
</evidence>
<feature type="compositionally biased region" description="Polar residues" evidence="7">
    <location>
        <begin position="481"/>
        <end position="497"/>
    </location>
</feature>
<comment type="subcellular location">
    <subcellularLocation>
        <location evidence="1">Recycling endosome</location>
    </subcellularLocation>
</comment>
<evidence type="ECO:0000313" key="10">
    <source>
        <dbReference type="EMBL" id="KAL2077708.1"/>
    </source>
</evidence>
<feature type="region of interest" description="Disordered" evidence="7">
    <location>
        <begin position="746"/>
        <end position="776"/>
    </location>
</feature>
<gene>
    <name evidence="10" type="ORF">ACEWY4_027212</name>
</gene>
<dbReference type="PANTHER" id="PTHR15746">
    <property type="entry name" value="RAB11-RELATED"/>
    <property type="match status" value="1"/>
</dbReference>
<evidence type="ECO:0000256" key="5">
    <source>
        <dbReference type="ARBA" id="ARBA00022927"/>
    </source>
</evidence>
<keyword evidence="5" id="KW-0653">Protein transport</keyword>
<dbReference type="PANTHER" id="PTHR15746:SF24">
    <property type="entry name" value="RAB11 FAMILY-INTERACTING PROTEIN 5"/>
    <property type="match status" value="1"/>
</dbReference>
<reference evidence="10 11" key="1">
    <citation type="submission" date="2024-09" db="EMBL/GenBank/DDBJ databases">
        <title>A chromosome-level genome assembly of Gray's grenadier anchovy, Coilia grayii.</title>
        <authorList>
            <person name="Fu Z."/>
        </authorList>
    </citation>
    <scope>NUCLEOTIDE SEQUENCE [LARGE SCALE GENOMIC DNA]</scope>
    <source>
        <strain evidence="10">G4</strain>
        <tissue evidence="10">Muscle</tissue>
    </source>
</reference>
<feature type="region of interest" description="Disordered" evidence="7">
    <location>
        <begin position="634"/>
        <end position="734"/>
    </location>
</feature>
<evidence type="ECO:0000256" key="3">
    <source>
        <dbReference type="ARBA" id="ARBA00022553"/>
    </source>
</evidence>
<evidence type="ECO:0000256" key="4">
    <source>
        <dbReference type="ARBA" id="ARBA00022753"/>
    </source>
</evidence>
<dbReference type="PROSITE" id="PS50004">
    <property type="entry name" value="C2"/>
    <property type="match status" value="1"/>
</dbReference>
<dbReference type="Gene3D" id="1.20.5.2440">
    <property type="match status" value="1"/>
</dbReference>
<dbReference type="SUPFAM" id="SSF144270">
    <property type="entry name" value="Eferin C-derminal domain-like"/>
    <property type="match status" value="1"/>
</dbReference>
<dbReference type="SUPFAM" id="SSF49562">
    <property type="entry name" value="C2 domain (Calcium/lipid-binding domain, CaLB)"/>
    <property type="match status" value="1"/>
</dbReference>
<feature type="region of interest" description="Disordered" evidence="7">
    <location>
        <begin position="327"/>
        <end position="347"/>
    </location>
</feature>
<keyword evidence="2" id="KW-0813">Transport</keyword>
<protein>
    <submittedName>
        <fullName evidence="10">Uncharacterized protein</fullName>
    </submittedName>
</protein>
<dbReference type="Gene3D" id="2.60.40.150">
    <property type="entry name" value="C2 domain"/>
    <property type="match status" value="1"/>
</dbReference>
<feature type="region of interest" description="Disordered" evidence="7">
    <location>
        <begin position="1306"/>
        <end position="1379"/>
    </location>
</feature>
<organism evidence="10 11">
    <name type="scientific">Coilia grayii</name>
    <name type="common">Gray's grenadier anchovy</name>
    <dbReference type="NCBI Taxonomy" id="363190"/>
    <lineage>
        <taxon>Eukaryota</taxon>
        <taxon>Metazoa</taxon>
        <taxon>Chordata</taxon>
        <taxon>Craniata</taxon>
        <taxon>Vertebrata</taxon>
        <taxon>Euteleostomi</taxon>
        <taxon>Actinopterygii</taxon>
        <taxon>Neopterygii</taxon>
        <taxon>Teleostei</taxon>
        <taxon>Clupei</taxon>
        <taxon>Clupeiformes</taxon>
        <taxon>Clupeoidei</taxon>
        <taxon>Engraulidae</taxon>
        <taxon>Coilinae</taxon>
        <taxon>Coilia</taxon>
    </lineage>
</organism>
<comment type="caution">
    <text evidence="10">The sequence shown here is derived from an EMBL/GenBank/DDBJ whole genome shotgun (WGS) entry which is preliminary data.</text>
</comment>
<dbReference type="InterPro" id="IPR037245">
    <property type="entry name" value="FIP-RBD_C_sf"/>
</dbReference>
<feature type="compositionally biased region" description="Polar residues" evidence="7">
    <location>
        <begin position="1405"/>
        <end position="1418"/>
    </location>
</feature>
<dbReference type="InterPro" id="IPR019018">
    <property type="entry name" value="Rab-bd_FIP-RBD"/>
</dbReference>
<feature type="region of interest" description="Disordered" evidence="7">
    <location>
        <begin position="1399"/>
        <end position="1442"/>
    </location>
</feature>
<keyword evidence="6" id="KW-0175">Coiled coil</keyword>
<feature type="compositionally biased region" description="Polar residues" evidence="7">
    <location>
        <begin position="712"/>
        <end position="733"/>
    </location>
</feature>
<dbReference type="FunFam" id="2.60.40.150:FF:000070">
    <property type="entry name" value="rab11 family-interacting protein 2 isoform X1"/>
    <property type="match status" value="1"/>
</dbReference>
<sequence length="1555" mass="168107">MPLISLDDEDQRWVPTHVNVTVLRARGLRTKGKHGSRYVYTIIQLGKEKYTTGLVEKAAEPEWNEECTFELLPGLLELAGTNAYPPGSSNLVLTVMHRVLIGLDVFLGQAIVSLDKLFEEGICPRNEWLKLHSKVGRPEKERGDLQVTVQFTRNNLTASMYDLSVKDKRRSAFGKLKDRVTGRKRDVESSSAIVPGRYAALSQGSLGQPFGDGGGGGGGGVQGEDEQQVEDPPTAPPEERERRGSKVKDFFGKLRKSSDTRSCSSLASDSSVASSAGEPFCPQVELSSTPIYSSRVLTDSFRGDTETGGKAFTPHDPKVMTHKRAYSDEASKVTTTTTTTSSSTPRPCPAVETLQGQSMVLSKSSLCINGSHVYSSEPASPKANPAGALPARRALLEKCSPLSRSLQNLTRRADDPQKAAVLGADGRRWSFDKTKKEEADQTDQGSTSTDESSSQTGGAAGAAAAAAADPSDKGKKPRRTLFSSGRSDSLPSKSDPSQAGAAHEGRLRGWFGTGDSQNKPSLEVSPKVENSPDTPLPLHPPHHLHSQSQHPSPAHPKPAPATTPPSPGNGCHANPFTPSPPASIPIAISPSNPFLTRLQTNPFFEELLAEEALKSPPASGYSGSPLSQYAAFHVRPGLPSPGHQSGVANDRANIKRERPRSVARQRSLPVLLPGSSGQPAGSLPNSSTNRSLSEHTTEWDESFEAFAASRLKSPNGTPSAPNPMTTQRRSASVSDDRVLLRNPDVSGCGVQEGFSQARNVPPLPPRRPEGPSFRERSSESWLERAEELAVQREACFLTQSDLASRQHLKGRKHRRNTKSWAAGEELPHESVVAELHSNLAHHQFNTSLASTITEDAEAYDLNDRALMNGEDIWASERDSPGAQERRNMERKNNALNFSNLDINKDVIFNMGFATEQILAKSPLCDDNPLNSSDFTHSIRNKPACGEKTHEAQQKVSPTDTEASDKSLCDLNLMPDCTSDYSGQTQVTNGIGSLVASEPGFGTNIDSSDFAFVDSDSSPSEMTINTLEIYDQNANKMLAAYQMFSAVDSAGNPMSTLDPTATDSDLKTSELEMLSRTTSSHTGCETKQVFEHCVLEADSVTDEQRDCSPHYKSSRAGKGGCKAHGDASFDEAIKLDIGDERHTNFKCELPHSPLNLSNHGGSVLDPETRGTKMTATEPTNCMDSPPLLDFASRDNDSFTDAVCNKDGCVSSELCSQALPQMSDRQRQSQPSDQQNEQFDQSLAYNTRLNADPTGEVVSARGGGSHTDYERLPGDAESREGSHTQESELSDLESTQWMSFADLHAQVAPSPSTSARTTWSPLHGSASPSCSPSSRPTPVTDTNTKPDPNSHLDPSTPHHSATLRVGGGPNPSSPPTSCPSTCASATVSSCSSCTVQPMVDPRHTVTPGETQPASSLLPQPESSPHPVKPLTTSAPPGERRSEGRSVLEKLKSTIAPGRSTQPTAAEVAEREARMSEARAQYQNMTNMELISLLLQQEVEVERQRAESEQQGALLEKREAELKKMKVQVRDLEDYIDKLLVRIMEQTPTLLQVRSRYK</sequence>
<feature type="compositionally biased region" description="Basic and acidic residues" evidence="7">
    <location>
        <begin position="425"/>
        <end position="439"/>
    </location>
</feature>
<feature type="region of interest" description="Disordered" evidence="7">
    <location>
        <begin position="407"/>
        <end position="585"/>
    </location>
</feature>
<dbReference type="EMBL" id="JBHFQA010000024">
    <property type="protein sequence ID" value="KAL2077708.1"/>
    <property type="molecule type" value="Genomic_DNA"/>
</dbReference>
<feature type="compositionally biased region" description="Low complexity" evidence="7">
    <location>
        <begin position="334"/>
        <end position="344"/>
    </location>
</feature>
<feature type="compositionally biased region" description="Polar residues" evidence="7">
    <location>
        <begin position="442"/>
        <end position="456"/>
    </location>
</feature>
<proteinExistence type="predicted"/>
<evidence type="ECO:0000256" key="2">
    <source>
        <dbReference type="ARBA" id="ARBA00022448"/>
    </source>
</evidence>
<feature type="region of interest" description="Disordered" evidence="7">
    <location>
        <begin position="204"/>
        <end position="284"/>
    </location>
</feature>
<feature type="coiled-coil region" evidence="6">
    <location>
        <begin position="1465"/>
        <end position="1539"/>
    </location>
</feature>
<dbReference type="FunFam" id="1.20.5.2440:FF:000008">
    <property type="entry name" value="RAB11 family-interacting protein 5a (class I)"/>
    <property type="match status" value="1"/>
</dbReference>
<dbReference type="Proteomes" id="UP001591681">
    <property type="component" value="Unassembled WGS sequence"/>
</dbReference>
<feature type="compositionally biased region" description="Polar residues" evidence="7">
    <location>
        <begin position="1307"/>
        <end position="1318"/>
    </location>
</feature>
<feature type="domain" description="FIP-RBD" evidence="9">
    <location>
        <begin position="1489"/>
        <end position="1551"/>
    </location>
</feature>
<feature type="compositionally biased region" description="Basic and acidic residues" evidence="7">
    <location>
        <begin position="237"/>
        <end position="259"/>
    </location>
</feature>
<feature type="region of interest" description="Disordered" evidence="7">
    <location>
        <begin position="940"/>
        <end position="963"/>
    </location>
</feature>
<feature type="compositionally biased region" description="Pro residues" evidence="7">
    <location>
        <begin position="553"/>
        <end position="567"/>
    </location>
</feature>
<feature type="domain" description="C2" evidence="8">
    <location>
        <begin position="1"/>
        <end position="129"/>
    </location>
</feature>
<dbReference type="GO" id="GO:0055037">
    <property type="term" value="C:recycling endosome"/>
    <property type="evidence" value="ECO:0007669"/>
    <property type="project" value="UniProtKB-SubCell"/>
</dbReference>
<dbReference type="InterPro" id="IPR037789">
    <property type="entry name" value="FIP_classI"/>
</dbReference>
<feature type="compositionally biased region" description="Low complexity" evidence="7">
    <location>
        <begin position="260"/>
        <end position="276"/>
    </location>
</feature>
<feature type="compositionally biased region" description="Polar residues" evidence="7">
    <location>
        <begin position="675"/>
        <end position="691"/>
    </location>
</feature>
<keyword evidence="11" id="KW-1185">Reference proteome</keyword>
<feature type="compositionally biased region" description="Gly residues" evidence="7">
    <location>
        <begin position="210"/>
        <end position="222"/>
    </location>
</feature>
<feature type="compositionally biased region" description="Low complexity" evidence="7">
    <location>
        <begin position="1323"/>
        <end position="1336"/>
    </location>
</feature>